<keyword evidence="3" id="KW-1185">Reference proteome</keyword>
<proteinExistence type="predicted"/>
<name>A0ABW5ZNV8_9BACL</name>
<dbReference type="EMBL" id="JBHUPG010000031">
    <property type="protein sequence ID" value="MFD2913388.1"/>
    <property type="molecule type" value="Genomic_DNA"/>
</dbReference>
<feature type="transmembrane region" description="Helical" evidence="1">
    <location>
        <begin position="7"/>
        <end position="30"/>
    </location>
</feature>
<keyword evidence="1" id="KW-0472">Membrane</keyword>
<protein>
    <submittedName>
        <fullName evidence="2">Uncharacterized protein</fullName>
    </submittedName>
</protein>
<evidence type="ECO:0000256" key="1">
    <source>
        <dbReference type="SAM" id="Phobius"/>
    </source>
</evidence>
<evidence type="ECO:0000313" key="2">
    <source>
        <dbReference type="EMBL" id="MFD2913388.1"/>
    </source>
</evidence>
<accession>A0ABW5ZNV8</accession>
<evidence type="ECO:0000313" key="3">
    <source>
        <dbReference type="Proteomes" id="UP001597561"/>
    </source>
</evidence>
<sequence length="89" mass="10155">MSKRRRMLAFIVLIVIVWFFFVGFRLIGYISEINSRGFRMTVCGTDGCSDAMLVLNSVWTASVFILIPLIIPIILAIYFIGFKKISDTQ</sequence>
<dbReference type="Proteomes" id="UP001597561">
    <property type="component" value="Unassembled WGS sequence"/>
</dbReference>
<keyword evidence="1" id="KW-0812">Transmembrane</keyword>
<dbReference type="RefSeq" id="WP_204728307.1">
    <property type="nucleotide sequence ID" value="NZ_JAFBDK010000003.1"/>
</dbReference>
<gene>
    <name evidence="2" type="ORF">ACFS5P_15990</name>
</gene>
<comment type="caution">
    <text evidence="2">The sequence shown here is derived from an EMBL/GenBank/DDBJ whole genome shotgun (WGS) entry which is preliminary data.</text>
</comment>
<keyword evidence="1" id="KW-1133">Transmembrane helix</keyword>
<organism evidence="2 3">
    <name type="scientific">Jeotgalibacillus terrae</name>
    <dbReference type="NCBI Taxonomy" id="587735"/>
    <lineage>
        <taxon>Bacteria</taxon>
        <taxon>Bacillati</taxon>
        <taxon>Bacillota</taxon>
        <taxon>Bacilli</taxon>
        <taxon>Bacillales</taxon>
        <taxon>Caryophanaceae</taxon>
        <taxon>Jeotgalibacillus</taxon>
    </lineage>
</organism>
<reference evidence="3" key="1">
    <citation type="journal article" date="2019" name="Int. J. Syst. Evol. Microbiol.">
        <title>The Global Catalogue of Microorganisms (GCM) 10K type strain sequencing project: providing services to taxonomists for standard genome sequencing and annotation.</title>
        <authorList>
            <consortium name="The Broad Institute Genomics Platform"/>
            <consortium name="The Broad Institute Genome Sequencing Center for Infectious Disease"/>
            <person name="Wu L."/>
            <person name="Ma J."/>
        </authorList>
    </citation>
    <scope>NUCLEOTIDE SEQUENCE [LARGE SCALE GENOMIC DNA]</scope>
    <source>
        <strain evidence="3">KCTC 13528</strain>
    </source>
</reference>
<feature type="transmembrane region" description="Helical" evidence="1">
    <location>
        <begin position="59"/>
        <end position="80"/>
    </location>
</feature>